<dbReference type="EMBL" id="JACLQZ010000001">
    <property type="protein sequence ID" value="MBC2873259.1"/>
    <property type="molecule type" value="Genomic_DNA"/>
</dbReference>
<dbReference type="InterPro" id="IPR045584">
    <property type="entry name" value="Pilin-like"/>
</dbReference>
<comment type="caution">
    <text evidence="3">The sequence shown here is derived from an EMBL/GenBank/DDBJ whole genome shotgun (WGS) entry which is preliminary data.</text>
</comment>
<evidence type="ECO:0000313" key="5">
    <source>
        <dbReference type="Proteomes" id="UP000592342"/>
    </source>
</evidence>
<reference evidence="3 5" key="1">
    <citation type="submission" date="2020-08" db="EMBL/GenBank/DDBJ databases">
        <title>Tigecycline and colistin resistance in Klebsiella pneumoniae.</title>
        <authorList>
            <person name="Ramesh N."/>
            <person name="Shanthini T."/>
            <person name="Prasanth M."/>
            <person name="Senthilkumar N."/>
            <person name="Meesala Krishna M."/>
            <person name="Guruswami G."/>
        </authorList>
    </citation>
    <scope>NUCLEOTIDE SEQUENCE [LARGE SCALE GENOMIC DNA]</scope>
    <source>
        <strain evidence="3 5">SHM 84</strain>
        <strain evidence="4">SHM 84C</strain>
    </source>
</reference>
<dbReference type="NCBIfam" id="TIGR02532">
    <property type="entry name" value="IV_pilin_GFxxxE"/>
    <property type="match status" value="1"/>
</dbReference>
<dbReference type="EMBL" id="JACLRA010000001">
    <property type="protein sequence ID" value="MBC2862947.1"/>
    <property type="molecule type" value="Genomic_DNA"/>
</dbReference>
<dbReference type="Pfam" id="PF07963">
    <property type="entry name" value="N_methyl"/>
    <property type="match status" value="1"/>
</dbReference>
<gene>
    <name evidence="3" type="ORF">H7U16_20180</name>
    <name evidence="4" type="ORF">H7U18_22965</name>
</gene>
<evidence type="ECO:0000256" key="2">
    <source>
        <dbReference type="SAM" id="Phobius"/>
    </source>
</evidence>
<sequence>MDKNKKGFSLLELLLVLGIIAALVVSAFVVYPKVRDARYIDIEAKHIAQIYASVKTYIQASLITAGYQPQHLPCLHNFSQKTCFQKNHMGNIFMGRICCC</sequence>
<name>A0A7X1HTM4_KLEPN</name>
<dbReference type="GO" id="GO:0016020">
    <property type="term" value="C:membrane"/>
    <property type="evidence" value="ECO:0007669"/>
    <property type="project" value="UniProtKB-SubCell"/>
</dbReference>
<feature type="transmembrane region" description="Helical" evidence="2">
    <location>
        <begin position="13"/>
        <end position="31"/>
    </location>
</feature>
<keyword evidence="2" id="KW-0812">Transmembrane</keyword>
<keyword evidence="2" id="KW-0472">Membrane</keyword>
<evidence type="ECO:0000313" key="3">
    <source>
        <dbReference type="EMBL" id="MBC2862947.1"/>
    </source>
</evidence>
<protein>
    <submittedName>
        <fullName evidence="3">Prepilin-type N-terminal cleavage/methylation domain-containing protein</fullName>
    </submittedName>
</protein>
<keyword evidence="2" id="KW-1133">Transmembrane helix</keyword>
<dbReference type="AlphaFoldDB" id="A0A7X1HTM4"/>
<dbReference type="Proteomes" id="UP000592342">
    <property type="component" value="Unassembled WGS sequence"/>
</dbReference>
<dbReference type="SUPFAM" id="SSF54523">
    <property type="entry name" value="Pili subunits"/>
    <property type="match status" value="1"/>
</dbReference>
<dbReference type="Proteomes" id="UP000629923">
    <property type="component" value="Unassembled WGS sequence"/>
</dbReference>
<dbReference type="InterPro" id="IPR012902">
    <property type="entry name" value="N_methyl_site"/>
</dbReference>
<organism evidence="3 5">
    <name type="scientific">Klebsiella pneumoniae</name>
    <dbReference type="NCBI Taxonomy" id="573"/>
    <lineage>
        <taxon>Bacteria</taxon>
        <taxon>Pseudomonadati</taxon>
        <taxon>Pseudomonadota</taxon>
        <taxon>Gammaproteobacteria</taxon>
        <taxon>Enterobacterales</taxon>
        <taxon>Enterobacteriaceae</taxon>
        <taxon>Klebsiella/Raoultella group</taxon>
        <taxon>Klebsiella</taxon>
        <taxon>Klebsiella pneumoniae complex</taxon>
    </lineage>
</organism>
<proteinExistence type="predicted"/>
<comment type="subcellular location">
    <subcellularLocation>
        <location evidence="1">Membrane</location>
        <topology evidence="1">Single-pass membrane protein</topology>
    </subcellularLocation>
</comment>
<dbReference type="PROSITE" id="PS00409">
    <property type="entry name" value="PROKAR_NTER_METHYL"/>
    <property type="match status" value="1"/>
</dbReference>
<evidence type="ECO:0000313" key="4">
    <source>
        <dbReference type="EMBL" id="MBC2873259.1"/>
    </source>
</evidence>
<accession>A0A7X1HTM4</accession>
<evidence type="ECO:0000256" key="1">
    <source>
        <dbReference type="ARBA" id="ARBA00004167"/>
    </source>
</evidence>